<keyword evidence="1" id="KW-1133">Transmembrane helix</keyword>
<evidence type="ECO:0000256" key="1">
    <source>
        <dbReference type="SAM" id="Phobius"/>
    </source>
</evidence>
<keyword evidence="1" id="KW-0472">Membrane</keyword>
<protein>
    <submittedName>
        <fullName evidence="2">Uncharacterized protein</fullName>
    </submittedName>
</protein>
<evidence type="ECO:0000313" key="2">
    <source>
        <dbReference type="EMBL" id="GEZ63900.1"/>
    </source>
</evidence>
<name>A0A699IR55_TANCI</name>
<comment type="caution">
    <text evidence="2">The sequence shown here is derived from an EMBL/GenBank/DDBJ whole genome shotgun (WGS) entry which is preliminary data.</text>
</comment>
<keyword evidence="1" id="KW-0812">Transmembrane</keyword>
<organism evidence="2">
    <name type="scientific">Tanacetum cinerariifolium</name>
    <name type="common">Dalmatian daisy</name>
    <name type="synonym">Chrysanthemum cinerariifolium</name>
    <dbReference type="NCBI Taxonomy" id="118510"/>
    <lineage>
        <taxon>Eukaryota</taxon>
        <taxon>Viridiplantae</taxon>
        <taxon>Streptophyta</taxon>
        <taxon>Embryophyta</taxon>
        <taxon>Tracheophyta</taxon>
        <taxon>Spermatophyta</taxon>
        <taxon>Magnoliopsida</taxon>
        <taxon>eudicotyledons</taxon>
        <taxon>Gunneridae</taxon>
        <taxon>Pentapetalae</taxon>
        <taxon>asterids</taxon>
        <taxon>campanulids</taxon>
        <taxon>Asterales</taxon>
        <taxon>Asteraceae</taxon>
        <taxon>Asteroideae</taxon>
        <taxon>Anthemideae</taxon>
        <taxon>Anthemidinae</taxon>
        <taxon>Tanacetum</taxon>
    </lineage>
</organism>
<accession>A0A699IR55</accession>
<dbReference type="AlphaFoldDB" id="A0A699IR55"/>
<feature type="transmembrane region" description="Helical" evidence="1">
    <location>
        <begin position="27"/>
        <end position="50"/>
    </location>
</feature>
<reference evidence="2" key="1">
    <citation type="journal article" date="2019" name="Sci. Rep.">
        <title>Draft genome of Tanacetum cinerariifolium, the natural source of mosquito coil.</title>
        <authorList>
            <person name="Yamashiro T."/>
            <person name="Shiraishi A."/>
            <person name="Satake H."/>
            <person name="Nakayama K."/>
        </authorList>
    </citation>
    <scope>NUCLEOTIDE SEQUENCE</scope>
</reference>
<gene>
    <name evidence="2" type="ORF">Tci_535873</name>
</gene>
<dbReference type="EMBL" id="BKCJ010303962">
    <property type="protein sequence ID" value="GEZ63900.1"/>
    <property type="molecule type" value="Genomic_DNA"/>
</dbReference>
<sequence length="206" mass="22817">MALTFADTHNMIAYVIKSDASEGFEQILYFLNASVINYALTVNLTIYVLITDDTIHQALQLNDAESIDCLPNEELQSWQEWDTRSLLQSSHFISLVRNVDSSSKFYMYPRFIQLMIATQVGDLTSHTTKYSSPALIQNVFASMRMVGKGFSGVNTPLFEGMLVQQQAADDVVDDDDIVDDVANVVAHVVAEPTPPSPRPAITPPPS</sequence>
<proteinExistence type="predicted"/>